<reference evidence="1 2" key="1">
    <citation type="submission" date="2011-09" db="EMBL/GenBank/DDBJ databases">
        <title>The draft genome of Fischerella sp. JSC-11.</title>
        <authorList>
            <consortium name="US DOE Joint Genome Institute (JGI-PGF)"/>
            <person name="Lucas S."/>
            <person name="Han J."/>
            <person name="Lapidus A."/>
            <person name="Cheng J.-F."/>
            <person name="Goodwin L."/>
            <person name="Pitluck S."/>
            <person name="Peters L."/>
            <person name="Land M.L."/>
            <person name="Hauser L."/>
            <person name="Sarkisova S."/>
            <person name="Bryant D.A."/>
            <person name="Brown I."/>
            <person name="Woyke T.J."/>
        </authorList>
    </citation>
    <scope>NUCLEOTIDE SEQUENCE [LARGE SCALE GENOMIC DNA]</scope>
    <source>
        <strain evidence="1 2">JSC-11</strain>
    </source>
</reference>
<dbReference type="PATRIC" id="fig|741277.3.peg.3128"/>
<gene>
    <name evidence="1" type="ORF">FJSC11DRAFT_3693</name>
</gene>
<dbReference type="RefSeq" id="WP_009458937.1">
    <property type="nucleotide sequence ID" value="NZ_AGIZ01000012.1"/>
</dbReference>
<proteinExistence type="predicted"/>
<dbReference type="EMBL" id="AGIZ01000012">
    <property type="protein sequence ID" value="EHC10156.1"/>
    <property type="molecule type" value="Genomic_DNA"/>
</dbReference>
<name>G6FXU4_9CYAN</name>
<dbReference type="AlphaFoldDB" id="G6FXU4"/>
<comment type="caution">
    <text evidence="1">The sequence shown here is derived from an EMBL/GenBank/DDBJ whole genome shotgun (WGS) entry which is preliminary data.</text>
</comment>
<accession>G6FXU4</accession>
<organism evidence="1 2">
    <name type="scientific">Fischerella thermalis JSC-11</name>
    <dbReference type="NCBI Taxonomy" id="741277"/>
    <lineage>
        <taxon>Bacteria</taxon>
        <taxon>Bacillati</taxon>
        <taxon>Cyanobacteriota</taxon>
        <taxon>Cyanophyceae</taxon>
        <taxon>Nostocales</taxon>
        <taxon>Hapalosiphonaceae</taxon>
        <taxon>Fischerella</taxon>
    </lineage>
</organism>
<keyword evidence="2" id="KW-1185">Reference proteome</keyword>
<dbReference type="GeneID" id="35798976"/>
<evidence type="ECO:0000313" key="2">
    <source>
        <dbReference type="Proteomes" id="UP000004344"/>
    </source>
</evidence>
<dbReference type="Proteomes" id="UP000004344">
    <property type="component" value="Unassembled WGS sequence"/>
</dbReference>
<evidence type="ECO:0000313" key="1">
    <source>
        <dbReference type="EMBL" id="EHC10156.1"/>
    </source>
</evidence>
<sequence length="89" mass="10233">MDILVSRYGRGNGMLAWLIVNLSLAELLKPICKAIAPTVCLSLAQWWQSAWKRQRNEPCYFLLFKPLYFMFSNCLQNLVMNCSKNASLS</sequence>
<protein>
    <submittedName>
        <fullName evidence="1">Uncharacterized protein</fullName>
    </submittedName>
</protein>